<dbReference type="PANTHER" id="PTHR48011">
    <property type="entry name" value="CCR4-NOT TRANSCRIPTIONAL COMPLEX SUBUNIT CAF120-RELATED"/>
    <property type="match status" value="1"/>
</dbReference>
<keyword evidence="6" id="KW-0723">Serine/threonine-protein kinase</keyword>
<evidence type="ECO:0000256" key="3">
    <source>
        <dbReference type="ARBA" id="ARBA00022777"/>
    </source>
</evidence>
<proteinExistence type="inferred from homology"/>
<comment type="caution">
    <text evidence="8">The sequence shown here is derived from an EMBL/GenBank/DDBJ whole genome shotgun (WGS) entry which is preliminary data.</text>
</comment>
<evidence type="ECO:0000256" key="5">
    <source>
        <dbReference type="PROSITE-ProRule" id="PRU10141"/>
    </source>
</evidence>
<dbReference type="InterPro" id="IPR052751">
    <property type="entry name" value="Plant_MAPKKK"/>
</dbReference>
<dbReference type="Gene3D" id="1.10.510.10">
    <property type="entry name" value="Transferase(Phosphotransferase) domain 1"/>
    <property type="match status" value="1"/>
</dbReference>
<dbReference type="AlphaFoldDB" id="A0ABD1BH21"/>
<dbReference type="GO" id="GO:0005524">
    <property type="term" value="F:ATP binding"/>
    <property type="evidence" value="ECO:0007669"/>
    <property type="project" value="UniProtKB-UniRule"/>
</dbReference>
<evidence type="ECO:0000256" key="6">
    <source>
        <dbReference type="RuleBase" id="RU000304"/>
    </source>
</evidence>
<dbReference type="PROSITE" id="PS50011">
    <property type="entry name" value="PROTEIN_KINASE_DOM"/>
    <property type="match status" value="1"/>
</dbReference>
<dbReference type="PROSITE" id="PS00107">
    <property type="entry name" value="PROTEIN_KINASE_ATP"/>
    <property type="match status" value="1"/>
</dbReference>
<sequence>MSGGNGLLKRVSGGDGQLKRVSGRYGLLKRVSGSNNGQLKRAIHEISDPSINSRIPPSKNYDVLQRRRASRITKNKKICTEDVFKDGEVKKSSSWTKFQFLGKGTYGCVHMATRKGDKEKKKMAIKSADLSNASSLMHEKKILSRLVSPFVVGCYGHEIAREEFMLGHVRTNYNLILEYCSGKSLADLIKKNVRGLLEKDVKVFAKDILQGLQYIHSQNIIHCDVKPDNILLIPVDNRTKRNGFVTKIGDFGAALEKGSAEYGDGSGHHRGTARYMAPELISHGILDYGVDIWAFGCTVLEMLIGQAPSGANVDLNDPVDWYSIIGRRCVVPYIPSWLSVETQDFLRRCLVKEARGRWPISALLNHSFLNLDVCLSNIGFMLLTDY</sequence>
<dbReference type="Proteomes" id="UP001558713">
    <property type="component" value="Unassembled WGS sequence"/>
</dbReference>
<organism evidence="8 9">
    <name type="scientific">Cardamine amara subsp. amara</name>
    <dbReference type="NCBI Taxonomy" id="228776"/>
    <lineage>
        <taxon>Eukaryota</taxon>
        <taxon>Viridiplantae</taxon>
        <taxon>Streptophyta</taxon>
        <taxon>Embryophyta</taxon>
        <taxon>Tracheophyta</taxon>
        <taxon>Spermatophyta</taxon>
        <taxon>Magnoliopsida</taxon>
        <taxon>eudicotyledons</taxon>
        <taxon>Gunneridae</taxon>
        <taxon>Pentapetalae</taxon>
        <taxon>rosids</taxon>
        <taxon>malvids</taxon>
        <taxon>Brassicales</taxon>
        <taxon>Brassicaceae</taxon>
        <taxon>Cardamineae</taxon>
        <taxon>Cardamine</taxon>
    </lineage>
</organism>
<keyword evidence="2 5" id="KW-0547">Nucleotide-binding</keyword>
<feature type="domain" description="Protein kinase" evidence="7">
    <location>
        <begin position="95"/>
        <end position="369"/>
    </location>
</feature>
<evidence type="ECO:0000313" key="9">
    <source>
        <dbReference type="Proteomes" id="UP001558713"/>
    </source>
</evidence>
<evidence type="ECO:0000256" key="2">
    <source>
        <dbReference type="ARBA" id="ARBA00022741"/>
    </source>
</evidence>
<dbReference type="InterPro" id="IPR017441">
    <property type="entry name" value="Protein_kinase_ATP_BS"/>
</dbReference>
<dbReference type="PROSITE" id="PS00108">
    <property type="entry name" value="PROTEIN_KINASE_ST"/>
    <property type="match status" value="1"/>
</dbReference>
<dbReference type="CDD" id="cd06606">
    <property type="entry name" value="STKc_MAPKKK"/>
    <property type="match status" value="1"/>
</dbReference>
<gene>
    <name evidence="8" type="ORF">V5N11_007797</name>
</gene>
<dbReference type="SUPFAM" id="SSF56112">
    <property type="entry name" value="Protein kinase-like (PK-like)"/>
    <property type="match status" value="1"/>
</dbReference>
<evidence type="ECO:0000256" key="1">
    <source>
        <dbReference type="ARBA" id="ARBA00022679"/>
    </source>
</evidence>
<protein>
    <submittedName>
        <fullName evidence="8">Mitogen-activated protein kinase kinase kinase 18</fullName>
    </submittedName>
</protein>
<accession>A0ABD1BH21</accession>
<dbReference type="GO" id="GO:0004674">
    <property type="term" value="F:protein serine/threonine kinase activity"/>
    <property type="evidence" value="ECO:0007669"/>
    <property type="project" value="UniProtKB-KW"/>
</dbReference>
<reference evidence="8 9" key="1">
    <citation type="submission" date="2024-04" db="EMBL/GenBank/DDBJ databases">
        <title>Genome assembly C_amara_ONT_v2.</title>
        <authorList>
            <person name="Yant L."/>
            <person name="Moore C."/>
            <person name="Slenker M."/>
        </authorList>
    </citation>
    <scope>NUCLEOTIDE SEQUENCE [LARGE SCALE GENOMIC DNA]</scope>
    <source>
        <tissue evidence="8">Leaf</tissue>
    </source>
</reference>
<comment type="similarity">
    <text evidence="6">Belongs to the protein kinase superfamily.</text>
</comment>
<keyword evidence="3 8" id="KW-0418">Kinase</keyword>
<evidence type="ECO:0000259" key="7">
    <source>
        <dbReference type="PROSITE" id="PS50011"/>
    </source>
</evidence>
<dbReference type="InterPro" id="IPR011009">
    <property type="entry name" value="Kinase-like_dom_sf"/>
</dbReference>
<dbReference type="EMBL" id="JBANAX010000293">
    <property type="protein sequence ID" value="KAL1215025.1"/>
    <property type="molecule type" value="Genomic_DNA"/>
</dbReference>
<dbReference type="Pfam" id="PF00069">
    <property type="entry name" value="Pkinase"/>
    <property type="match status" value="1"/>
</dbReference>
<dbReference type="PANTHER" id="PTHR48011:SF85">
    <property type="entry name" value="PROTEIN KINASE SUPERFAMILY PROTEIN"/>
    <property type="match status" value="1"/>
</dbReference>
<evidence type="ECO:0000313" key="8">
    <source>
        <dbReference type="EMBL" id="KAL1215025.1"/>
    </source>
</evidence>
<dbReference type="SMART" id="SM00220">
    <property type="entry name" value="S_TKc"/>
    <property type="match status" value="1"/>
</dbReference>
<evidence type="ECO:0000256" key="4">
    <source>
        <dbReference type="ARBA" id="ARBA00022840"/>
    </source>
</evidence>
<keyword evidence="4 5" id="KW-0067">ATP-binding</keyword>
<keyword evidence="9" id="KW-1185">Reference proteome</keyword>
<feature type="binding site" evidence="5">
    <location>
        <position position="126"/>
    </location>
    <ligand>
        <name>ATP</name>
        <dbReference type="ChEBI" id="CHEBI:30616"/>
    </ligand>
</feature>
<dbReference type="InterPro" id="IPR000719">
    <property type="entry name" value="Prot_kinase_dom"/>
</dbReference>
<dbReference type="InterPro" id="IPR008271">
    <property type="entry name" value="Ser/Thr_kinase_AS"/>
</dbReference>
<keyword evidence="1" id="KW-0808">Transferase</keyword>
<name>A0ABD1BH21_CARAN</name>